<dbReference type="PANTHER" id="PTHR38248">
    <property type="entry name" value="FUNK1 6"/>
    <property type="match status" value="1"/>
</dbReference>
<dbReference type="InterPro" id="IPR011009">
    <property type="entry name" value="Kinase-like_dom_sf"/>
</dbReference>
<protein>
    <recommendedName>
        <fullName evidence="1">Protein kinase domain-containing protein</fullName>
    </recommendedName>
</protein>
<dbReference type="InterPro" id="IPR040976">
    <property type="entry name" value="Pkinase_fungal"/>
</dbReference>
<dbReference type="PROSITE" id="PS50011">
    <property type="entry name" value="PROTEIN_KINASE_DOM"/>
    <property type="match status" value="1"/>
</dbReference>
<dbReference type="InterPro" id="IPR000719">
    <property type="entry name" value="Prot_kinase_dom"/>
</dbReference>
<name>A0ABR1H515_9HYPO</name>
<evidence type="ECO:0000313" key="2">
    <source>
        <dbReference type="EMBL" id="KAK7415982.1"/>
    </source>
</evidence>
<comment type="caution">
    <text evidence="2">The sequence shown here is derived from an EMBL/GenBank/DDBJ whole genome shotgun (WGS) entry which is preliminary data.</text>
</comment>
<feature type="domain" description="Protein kinase" evidence="1">
    <location>
        <begin position="1"/>
        <end position="140"/>
    </location>
</feature>
<dbReference type="Proteomes" id="UP001498421">
    <property type="component" value="Unassembled WGS sequence"/>
</dbReference>
<reference evidence="2 3" key="1">
    <citation type="journal article" date="2025" name="Microbiol. Resour. Announc.">
        <title>Draft genome sequences for Neonectria magnoliae and Neonectria punicea, canker pathogens of Liriodendron tulipifera and Acer saccharum in West Virginia.</title>
        <authorList>
            <person name="Petronek H.M."/>
            <person name="Kasson M.T."/>
            <person name="Metheny A.M."/>
            <person name="Stauder C.M."/>
            <person name="Lovett B."/>
            <person name="Lynch S.C."/>
            <person name="Garnas J.R."/>
            <person name="Kasson L.R."/>
            <person name="Stajich J.E."/>
        </authorList>
    </citation>
    <scope>NUCLEOTIDE SEQUENCE [LARGE SCALE GENOMIC DNA]</scope>
    <source>
        <strain evidence="2 3">NRRL 64651</strain>
    </source>
</reference>
<dbReference type="PANTHER" id="PTHR38248:SF2">
    <property type="entry name" value="FUNK1 11"/>
    <property type="match status" value="1"/>
</dbReference>
<dbReference type="Gene3D" id="1.10.510.10">
    <property type="entry name" value="Transferase(Phosphotransferase) domain 1"/>
    <property type="match status" value="1"/>
</dbReference>
<proteinExistence type="predicted"/>
<organism evidence="2 3">
    <name type="scientific">Neonectria magnoliae</name>
    <dbReference type="NCBI Taxonomy" id="2732573"/>
    <lineage>
        <taxon>Eukaryota</taxon>
        <taxon>Fungi</taxon>
        <taxon>Dikarya</taxon>
        <taxon>Ascomycota</taxon>
        <taxon>Pezizomycotina</taxon>
        <taxon>Sordariomycetes</taxon>
        <taxon>Hypocreomycetidae</taxon>
        <taxon>Hypocreales</taxon>
        <taxon>Nectriaceae</taxon>
        <taxon>Neonectria</taxon>
    </lineage>
</organism>
<dbReference type="EMBL" id="JAZAVK010000223">
    <property type="protein sequence ID" value="KAK7415982.1"/>
    <property type="molecule type" value="Genomic_DNA"/>
</dbReference>
<evidence type="ECO:0000259" key="1">
    <source>
        <dbReference type="PROSITE" id="PS50011"/>
    </source>
</evidence>
<sequence>MLHHDITIKNLVVTLKPTANSSKGILVDFDLALDLDEVRAVEPLVGSDGSIAFGILSGKPYTYRHDLESLCYIFLWLAIGNDSEHDHVYEILEGLLKTSRLWKWCSMDFRPVGQAKAADMSPLKGFGGILGEFSADFAPL</sequence>
<dbReference type="Pfam" id="PF17667">
    <property type="entry name" value="Pkinase_fungal"/>
    <property type="match status" value="1"/>
</dbReference>
<keyword evidence="3" id="KW-1185">Reference proteome</keyword>
<dbReference type="SUPFAM" id="SSF56112">
    <property type="entry name" value="Protein kinase-like (PK-like)"/>
    <property type="match status" value="1"/>
</dbReference>
<gene>
    <name evidence="2" type="ORF">QQZ08_012176</name>
</gene>
<evidence type="ECO:0000313" key="3">
    <source>
        <dbReference type="Proteomes" id="UP001498421"/>
    </source>
</evidence>
<accession>A0ABR1H515</accession>